<dbReference type="InterPro" id="IPR014284">
    <property type="entry name" value="RNA_pol_sigma-70_dom"/>
</dbReference>
<dbReference type="PANTHER" id="PTHR43133:SF46">
    <property type="entry name" value="RNA POLYMERASE SIGMA-70 FACTOR ECF SUBFAMILY"/>
    <property type="match status" value="1"/>
</dbReference>
<dbReference type="NCBIfam" id="TIGR02937">
    <property type="entry name" value="sigma70-ECF"/>
    <property type="match status" value="1"/>
</dbReference>
<organism evidence="6 7">
    <name type="scientific">Galbibacter orientalis DSM 19592</name>
    <dbReference type="NCBI Taxonomy" id="926559"/>
    <lineage>
        <taxon>Bacteria</taxon>
        <taxon>Pseudomonadati</taxon>
        <taxon>Bacteroidota</taxon>
        <taxon>Flavobacteriia</taxon>
        <taxon>Flavobacteriales</taxon>
        <taxon>Flavobacteriaceae</taxon>
        <taxon>Galbibacter</taxon>
    </lineage>
</organism>
<dbReference type="SUPFAM" id="SSF88659">
    <property type="entry name" value="Sigma3 and sigma4 domains of RNA polymerase sigma factors"/>
    <property type="match status" value="1"/>
</dbReference>
<evidence type="ECO:0000256" key="3">
    <source>
        <dbReference type="ARBA" id="ARBA00023082"/>
    </source>
</evidence>
<evidence type="ECO:0000256" key="4">
    <source>
        <dbReference type="ARBA" id="ARBA00023163"/>
    </source>
</evidence>
<proteinExistence type="inferred from homology"/>
<dbReference type="RefSeq" id="WP_008615111.1">
    <property type="nucleotide sequence ID" value="NZ_JH651379.1"/>
</dbReference>
<gene>
    <name evidence="6" type="ORF">JoomaDRAFT_3723</name>
</gene>
<dbReference type="GO" id="GO:0006352">
    <property type="term" value="P:DNA-templated transcription initiation"/>
    <property type="evidence" value="ECO:0007669"/>
    <property type="project" value="InterPro"/>
</dbReference>
<evidence type="ECO:0000313" key="7">
    <source>
        <dbReference type="Proteomes" id="UP000004690"/>
    </source>
</evidence>
<dbReference type="SUPFAM" id="SSF88946">
    <property type="entry name" value="Sigma2 domain of RNA polymerase sigma factors"/>
    <property type="match status" value="1"/>
</dbReference>
<comment type="similarity">
    <text evidence="1">Belongs to the sigma-70 factor family. ECF subfamily.</text>
</comment>
<evidence type="ECO:0000256" key="2">
    <source>
        <dbReference type="ARBA" id="ARBA00023015"/>
    </source>
</evidence>
<keyword evidence="7" id="KW-1185">Reference proteome</keyword>
<dbReference type="InterPro" id="IPR013325">
    <property type="entry name" value="RNA_pol_sigma_r2"/>
</dbReference>
<dbReference type="Proteomes" id="UP000004690">
    <property type="component" value="Unassembled WGS sequence"/>
</dbReference>
<accession>I3CAL3</accession>
<dbReference type="OrthoDB" id="759001at2"/>
<name>I3CAL3_9FLAO</name>
<keyword evidence="3" id="KW-0731">Sigma factor</keyword>
<dbReference type="Gene3D" id="1.10.10.10">
    <property type="entry name" value="Winged helix-like DNA-binding domain superfamily/Winged helix DNA-binding domain"/>
    <property type="match status" value="1"/>
</dbReference>
<dbReference type="EMBL" id="JH651379">
    <property type="protein sequence ID" value="EIJ40656.1"/>
    <property type="molecule type" value="Genomic_DNA"/>
</dbReference>
<dbReference type="Gene3D" id="1.10.1740.10">
    <property type="match status" value="1"/>
</dbReference>
<dbReference type="InterPro" id="IPR013324">
    <property type="entry name" value="RNA_pol_sigma_r3/r4-like"/>
</dbReference>
<dbReference type="eggNOG" id="COG1595">
    <property type="taxonomic scope" value="Bacteria"/>
</dbReference>
<feature type="domain" description="RNA polymerase sigma factor 70 region 4 type 2" evidence="5">
    <location>
        <begin position="135"/>
        <end position="187"/>
    </location>
</feature>
<sequence>MKIRYSKGVAIDNQTHDREHFCKISKGEYASLEVIFDKYYDDLCRFGLSYESNIAIVEEKISDVFILLWNKRKQLKKIEKPKSYIYVIAKHSLLKKTKISQLHYSLDGSYSQDVPFSPSIEDEMIDQEQEEINTQLIQSILGRIPQKSRRVFELSRIDGFKYKDISEILDLSPRTVENHIALAMKHIRLELEVLRKKNRK</sequence>
<dbReference type="InterPro" id="IPR039425">
    <property type="entry name" value="RNA_pol_sigma-70-like"/>
</dbReference>
<keyword evidence="4" id="KW-0804">Transcription</keyword>
<dbReference type="PANTHER" id="PTHR43133">
    <property type="entry name" value="RNA POLYMERASE ECF-TYPE SIGMA FACTO"/>
    <property type="match status" value="1"/>
</dbReference>
<dbReference type="InterPro" id="IPR013249">
    <property type="entry name" value="RNA_pol_sigma70_r4_t2"/>
</dbReference>
<evidence type="ECO:0000256" key="1">
    <source>
        <dbReference type="ARBA" id="ARBA00010641"/>
    </source>
</evidence>
<reference evidence="6 7" key="1">
    <citation type="submission" date="2012-02" db="EMBL/GenBank/DDBJ databases">
        <title>Improved High-Quality Draft genome of Joostella marina DSM 19592.</title>
        <authorList>
            <consortium name="US DOE Joint Genome Institute (JGI-PGF)"/>
            <person name="Lucas S."/>
            <person name="Copeland A."/>
            <person name="Lapidus A."/>
            <person name="Bruce D."/>
            <person name="Goodwin L."/>
            <person name="Pitluck S."/>
            <person name="Peters L."/>
            <person name="Chertkov O."/>
            <person name="Ovchinnikova G."/>
            <person name="Kyrpides N."/>
            <person name="Mavromatis K."/>
            <person name="Detter J.C."/>
            <person name="Han C."/>
            <person name="Land M."/>
            <person name="Hauser L."/>
            <person name="Markowitz V."/>
            <person name="Cheng J.-F."/>
            <person name="Hugenholtz P."/>
            <person name="Woyke T."/>
            <person name="Wu D."/>
            <person name="Tindall B."/>
            <person name="Brambilla E."/>
            <person name="Klenk H.-P."/>
            <person name="Eisen J.A."/>
        </authorList>
    </citation>
    <scope>NUCLEOTIDE SEQUENCE [LARGE SCALE GENOMIC DNA]</scope>
    <source>
        <strain evidence="6 7">DSM 19592</strain>
    </source>
</reference>
<dbReference type="HOGENOM" id="CLU_047691_4_1_10"/>
<protein>
    <submittedName>
        <fullName evidence="6">RNA polymerase sigma factor, sigma-70 family</fullName>
    </submittedName>
</protein>
<dbReference type="InterPro" id="IPR036388">
    <property type="entry name" value="WH-like_DNA-bd_sf"/>
</dbReference>
<dbReference type="Pfam" id="PF08281">
    <property type="entry name" value="Sigma70_r4_2"/>
    <property type="match status" value="1"/>
</dbReference>
<keyword evidence="2" id="KW-0805">Transcription regulation</keyword>
<evidence type="ECO:0000313" key="6">
    <source>
        <dbReference type="EMBL" id="EIJ40656.1"/>
    </source>
</evidence>
<evidence type="ECO:0000259" key="5">
    <source>
        <dbReference type="Pfam" id="PF08281"/>
    </source>
</evidence>
<dbReference type="STRING" id="926559.JoomaDRAFT_3723"/>
<dbReference type="AlphaFoldDB" id="I3CAL3"/>
<dbReference type="GO" id="GO:0003677">
    <property type="term" value="F:DNA binding"/>
    <property type="evidence" value="ECO:0007669"/>
    <property type="project" value="InterPro"/>
</dbReference>
<dbReference type="GO" id="GO:0016987">
    <property type="term" value="F:sigma factor activity"/>
    <property type="evidence" value="ECO:0007669"/>
    <property type="project" value="UniProtKB-KW"/>
</dbReference>